<organism evidence="3 4">
    <name type="scientific">Clonostachys solani</name>
    <dbReference type="NCBI Taxonomy" id="160281"/>
    <lineage>
        <taxon>Eukaryota</taxon>
        <taxon>Fungi</taxon>
        <taxon>Dikarya</taxon>
        <taxon>Ascomycota</taxon>
        <taxon>Pezizomycotina</taxon>
        <taxon>Sordariomycetes</taxon>
        <taxon>Hypocreomycetidae</taxon>
        <taxon>Hypocreales</taxon>
        <taxon>Bionectriaceae</taxon>
        <taxon>Clonostachys</taxon>
    </lineage>
</organism>
<keyword evidence="4" id="KW-1185">Reference proteome</keyword>
<evidence type="ECO:0000313" key="4">
    <source>
        <dbReference type="Proteomes" id="UP000775872"/>
    </source>
</evidence>
<evidence type="ECO:0000256" key="2">
    <source>
        <dbReference type="SAM" id="SignalP"/>
    </source>
</evidence>
<gene>
    <name evidence="3" type="ORF">CSOL1703_00008730</name>
</gene>
<name>A0A9P0EP44_9HYPO</name>
<feature type="region of interest" description="Disordered" evidence="1">
    <location>
        <begin position="417"/>
        <end position="447"/>
    </location>
</feature>
<sequence length="447" mass="50325">MKPLQCLVLANLVCASSTAFLPHSLLAYFGLSGSNIARFIREINHPYIKFHQYDIESLSDPTEALCNPDSQFRASLPEFPDHLFKRLSVDNNKVSQGRRGWTNAREVLSDILSCKAALDGVEEFEVDIFLHRGEDEWFGEAPTPYDDVLDLFVRFFANAPRLSNLTWVQPSTDGAAAATFEKYFLERNVELPALAEASLGPNMHFLLPGAPHLRKLTSYSKSYGWSTYSMRSLSQQADGPQMSFVRSTSKLKRLEEFGLHATWTPELVAELQQSAGQLVELDMDGDVDGRWTGENLGAMARELNKFKNLRQLGLPHVVHLGFDSGEWPDCGNAYFGASGRVLRRQEEISYISSTEKAAGIIAPLMPNLEKLCIGGECTETTPGKELKWPWTGRLREYMLEEWPRYDGKSGERVTVGYRESEDPQGPVLESWEEDRKWFGGSDGHEEL</sequence>
<reference evidence="4" key="1">
    <citation type="submission" date="2019-06" db="EMBL/GenBank/DDBJ databases">
        <authorList>
            <person name="Broberg M."/>
        </authorList>
    </citation>
    <scope>NUCLEOTIDE SEQUENCE [LARGE SCALE GENOMIC DNA]</scope>
</reference>
<comment type="caution">
    <text evidence="3">The sequence shown here is derived from an EMBL/GenBank/DDBJ whole genome shotgun (WGS) entry which is preliminary data.</text>
</comment>
<dbReference type="Proteomes" id="UP000775872">
    <property type="component" value="Unassembled WGS sequence"/>
</dbReference>
<protein>
    <submittedName>
        <fullName evidence="3">Uncharacterized protein</fullName>
    </submittedName>
</protein>
<keyword evidence="2" id="KW-0732">Signal</keyword>
<feature type="signal peptide" evidence="2">
    <location>
        <begin position="1"/>
        <end position="19"/>
    </location>
</feature>
<proteinExistence type="predicted"/>
<dbReference type="EMBL" id="CABFOC020000082">
    <property type="protein sequence ID" value="CAH0058251.1"/>
    <property type="molecule type" value="Genomic_DNA"/>
</dbReference>
<dbReference type="OrthoDB" id="3636801at2759"/>
<feature type="compositionally biased region" description="Basic and acidic residues" evidence="1">
    <location>
        <begin position="433"/>
        <end position="447"/>
    </location>
</feature>
<reference evidence="3 4" key="2">
    <citation type="submission" date="2021-10" db="EMBL/GenBank/DDBJ databases">
        <authorList>
            <person name="Piombo E."/>
        </authorList>
    </citation>
    <scope>NUCLEOTIDE SEQUENCE [LARGE SCALE GENOMIC DNA]</scope>
</reference>
<feature type="chain" id="PRO_5040425518" evidence="2">
    <location>
        <begin position="20"/>
        <end position="447"/>
    </location>
</feature>
<accession>A0A9P0EP44</accession>
<evidence type="ECO:0000313" key="3">
    <source>
        <dbReference type="EMBL" id="CAH0058251.1"/>
    </source>
</evidence>
<evidence type="ECO:0000256" key="1">
    <source>
        <dbReference type="SAM" id="MobiDB-lite"/>
    </source>
</evidence>
<dbReference type="AlphaFoldDB" id="A0A9P0EP44"/>